<protein>
    <submittedName>
        <fullName evidence="3">Uncharacterized protein</fullName>
    </submittedName>
</protein>
<dbReference type="PANTHER" id="PTHR37446:SF1">
    <property type="entry name" value="CLAUDIN"/>
    <property type="match status" value="1"/>
</dbReference>
<dbReference type="Proteomes" id="UP000887565">
    <property type="component" value="Unplaced"/>
</dbReference>
<feature type="transmembrane region" description="Helical" evidence="1">
    <location>
        <begin position="185"/>
        <end position="205"/>
    </location>
</feature>
<keyword evidence="2" id="KW-1185">Reference proteome</keyword>
<name>A0A915JMX0_ROMCU</name>
<keyword evidence="1" id="KW-0472">Membrane</keyword>
<dbReference type="Gene3D" id="1.20.140.150">
    <property type="match status" value="1"/>
</dbReference>
<keyword evidence="1" id="KW-0812">Transmembrane</keyword>
<evidence type="ECO:0000313" key="2">
    <source>
        <dbReference type="Proteomes" id="UP000887565"/>
    </source>
</evidence>
<accession>A0A915JMX0</accession>
<sequence length="261" mass="28411">MIDAVKNELPTMLIIYENRPTVFRINVEYSKNHAINRLLCSEIDDEQVFEATKKFARIMSSANPCFNMCCNSLVNMIYMVGILTGGILTVIALATPAWRQAKGEQDFTNLGQVDYWSIGQRSYGIVAGSCNSNGSCLNYFKEQPDWKKGVLAAMILATLCCVAGFVWSFLACFACCCTSFLVTPLPVCAGLACALDVIGVVVYSVKSGQSDVGSSPLTQQNWEARSDVGYSFWIGIAAIVILLIDVFIGVFAVKAAKIMPA</sequence>
<feature type="transmembrane region" description="Helical" evidence="1">
    <location>
        <begin position="230"/>
        <end position="253"/>
    </location>
</feature>
<dbReference type="PANTHER" id="PTHR37446">
    <property type="entry name" value="CLAUDIN-LIKE IN CAENORHABDITIS"/>
    <property type="match status" value="1"/>
</dbReference>
<proteinExistence type="predicted"/>
<keyword evidence="1" id="KW-1133">Transmembrane helix</keyword>
<dbReference type="AlphaFoldDB" id="A0A915JMX0"/>
<evidence type="ECO:0000313" key="3">
    <source>
        <dbReference type="WBParaSite" id="nRc.2.0.1.t27448-RA"/>
    </source>
</evidence>
<reference evidence="3" key="1">
    <citation type="submission" date="2022-11" db="UniProtKB">
        <authorList>
            <consortium name="WormBaseParasite"/>
        </authorList>
    </citation>
    <scope>IDENTIFICATION</scope>
</reference>
<evidence type="ECO:0000256" key="1">
    <source>
        <dbReference type="SAM" id="Phobius"/>
    </source>
</evidence>
<dbReference type="OMA" id="CLACCCK"/>
<dbReference type="WBParaSite" id="nRc.2.0.1.t27448-RA">
    <property type="protein sequence ID" value="nRc.2.0.1.t27448-RA"/>
    <property type="gene ID" value="nRc.2.0.1.g27448"/>
</dbReference>
<feature type="transmembrane region" description="Helical" evidence="1">
    <location>
        <begin position="76"/>
        <end position="98"/>
    </location>
</feature>
<organism evidence="2 3">
    <name type="scientific">Romanomermis culicivorax</name>
    <name type="common">Nematode worm</name>
    <dbReference type="NCBI Taxonomy" id="13658"/>
    <lineage>
        <taxon>Eukaryota</taxon>
        <taxon>Metazoa</taxon>
        <taxon>Ecdysozoa</taxon>
        <taxon>Nematoda</taxon>
        <taxon>Enoplea</taxon>
        <taxon>Dorylaimia</taxon>
        <taxon>Mermithida</taxon>
        <taxon>Mermithoidea</taxon>
        <taxon>Mermithidae</taxon>
        <taxon>Romanomermis</taxon>
    </lineage>
</organism>
<feature type="transmembrane region" description="Helical" evidence="1">
    <location>
        <begin position="150"/>
        <end position="173"/>
    </location>
</feature>